<evidence type="ECO:0000256" key="1">
    <source>
        <dbReference type="SAM" id="MobiDB-lite"/>
    </source>
</evidence>
<organism evidence="2 3">
    <name type="scientific">Chaetomidium leptoderma</name>
    <dbReference type="NCBI Taxonomy" id="669021"/>
    <lineage>
        <taxon>Eukaryota</taxon>
        <taxon>Fungi</taxon>
        <taxon>Dikarya</taxon>
        <taxon>Ascomycota</taxon>
        <taxon>Pezizomycotina</taxon>
        <taxon>Sordariomycetes</taxon>
        <taxon>Sordariomycetidae</taxon>
        <taxon>Sordariales</taxon>
        <taxon>Chaetomiaceae</taxon>
        <taxon>Chaetomidium</taxon>
    </lineage>
</organism>
<evidence type="ECO:0000313" key="2">
    <source>
        <dbReference type="EMBL" id="KAK4153565.1"/>
    </source>
</evidence>
<feature type="region of interest" description="Disordered" evidence="1">
    <location>
        <begin position="49"/>
        <end position="74"/>
    </location>
</feature>
<keyword evidence="3" id="KW-1185">Reference proteome</keyword>
<gene>
    <name evidence="2" type="ORF">C8A00DRAFT_43515</name>
</gene>
<accession>A0AAN6VLN7</accession>
<feature type="compositionally biased region" description="Low complexity" evidence="1">
    <location>
        <begin position="209"/>
        <end position="241"/>
    </location>
</feature>
<feature type="compositionally biased region" description="Acidic residues" evidence="1">
    <location>
        <begin position="97"/>
        <end position="107"/>
    </location>
</feature>
<protein>
    <submittedName>
        <fullName evidence="2">Uncharacterized protein</fullName>
    </submittedName>
</protein>
<comment type="caution">
    <text evidence="2">The sequence shown here is derived from an EMBL/GenBank/DDBJ whole genome shotgun (WGS) entry which is preliminary data.</text>
</comment>
<dbReference type="Proteomes" id="UP001302745">
    <property type="component" value="Unassembled WGS sequence"/>
</dbReference>
<feature type="compositionally biased region" description="Polar residues" evidence="1">
    <location>
        <begin position="189"/>
        <end position="201"/>
    </location>
</feature>
<reference evidence="2" key="2">
    <citation type="submission" date="2023-05" db="EMBL/GenBank/DDBJ databases">
        <authorList>
            <consortium name="Lawrence Berkeley National Laboratory"/>
            <person name="Steindorff A."/>
            <person name="Hensen N."/>
            <person name="Bonometti L."/>
            <person name="Westerberg I."/>
            <person name="Brannstrom I.O."/>
            <person name="Guillou S."/>
            <person name="Cros-Aarteil S."/>
            <person name="Calhoun S."/>
            <person name="Haridas S."/>
            <person name="Kuo A."/>
            <person name="Mondo S."/>
            <person name="Pangilinan J."/>
            <person name="Riley R."/>
            <person name="Labutti K."/>
            <person name="Andreopoulos B."/>
            <person name="Lipzen A."/>
            <person name="Chen C."/>
            <person name="Yanf M."/>
            <person name="Daum C."/>
            <person name="Ng V."/>
            <person name="Clum A."/>
            <person name="Ohm R."/>
            <person name="Martin F."/>
            <person name="Silar P."/>
            <person name="Natvig D."/>
            <person name="Lalanne C."/>
            <person name="Gautier V."/>
            <person name="Ament-Velasquez S.L."/>
            <person name="Kruys A."/>
            <person name="Hutchinson M.I."/>
            <person name="Powell A.J."/>
            <person name="Barry K."/>
            <person name="Miller A.N."/>
            <person name="Grigoriev I.V."/>
            <person name="Debuchy R."/>
            <person name="Gladieux P."/>
            <person name="Thoren M.H."/>
            <person name="Johannesson H."/>
        </authorList>
    </citation>
    <scope>NUCLEOTIDE SEQUENCE</scope>
    <source>
        <strain evidence="2">CBS 538.74</strain>
    </source>
</reference>
<proteinExistence type="predicted"/>
<feature type="region of interest" description="Disordered" evidence="1">
    <location>
        <begin position="89"/>
        <end position="297"/>
    </location>
</feature>
<feature type="compositionally biased region" description="Basic and acidic residues" evidence="1">
    <location>
        <begin position="1"/>
        <end position="14"/>
    </location>
</feature>
<reference evidence="2" key="1">
    <citation type="journal article" date="2023" name="Mol. Phylogenet. Evol.">
        <title>Genome-scale phylogeny and comparative genomics of the fungal order Sordariales.</title>
        <authorList>
            <person name="Hensen N."/>
            <person name="Bonometti L."/>
            <person name="Westerberg I."/>
            <person name="Brannstrom I.O."/>
            <person name="Guillou S."/>
            <person name="Cros-Aarteil S."/>
            <person name="Calhoun S."/>
            <person name="Haridas S."/>
            <person name="Kuo A."/>
            <person name="Mondo S."/>
            <person name="Pangilinan J."/>
            <person name="Riley R."/>
            <person name="LaButti K."/>
            <person name="Andreopoulos B."/>
            <person name="Lipzen A."/>
            <person name="Chen C."/>
            <person name="Yan M."/>
            <person name="Daum C."/>
            <person name="Ng V."/>
            <person name="Clum A."/>
            <person name="Steindorff A."/>
            <person name="Ohm R.A."/>
            <person name="Martin F."/>
            <person name="Silar P."/>
            <person name="Natvig D.O."/>
            <person name="Lalanne C."/>
            <person name="Gautier V."/>
            <person name="Ament-Velasquez S.L."/>
            <person name="Kruys A."/>
            <person name="Hutchinson M.I."/>
            <person name="Powell A.J."/>
            <person name="Barry K."/>
            <person name="Miller A.N."/>
            <person name="Grigoriev I.V."/>
            <person name="Debuchy R."/>
            <person name="Gladieux P."/>
            <person name="Hiltunen Thoren M."/>
            <person name="Johannesson H."/>
        </authorList>
    </citation>
    <scope>NUCLEOTIDE SEQUENCE</scope>
    <source>
        <strain evidence="2">CBS 538.74</strain>
    </source>
</reference>
<dbReference type="EMBL" id="MU856936">
    <property type="protein sequence ID" value="KAK4153565.1"/>
    <property type="molecule type" value="Genomic_DNA"/>
</dbReference>
<sequence length="297" mass="31790">MGRWSHLDTDDERLPAGMTRAGYDADTQIYTYRDTDGSLWEGAPGCQYGNLHRVGPAPPRSRKPSDTTGAKKKPYTVVYHYDNLDDDALPSGHTLLSDDDDDNDDVESPGNDTGDEKKKLTTPDKAKLHNGGPNLQLHPALRSKTLPDLPADSDRLSGTTARESLIYTDAEEEAPQQQTQFTQSQAGQNPTTTPLKRSGTLSRLARFLSSSSSTSSSSPSSSRILGRRATVNGEAAAAAVGARRRGRMSSTSAVGGGEARRSPRWPGSSGSATNASSPPPPPPRRRATTFDEILGVQ</sequence>
<name>A0AAN6VLN7_9PEZI</name>
<feature type="compositionally biased region" description="Low complexity" evidence="1">
    <location>
        <begin position="264"/>
        <end position="276"/>
    </location>
</feature>
<dbReference type="AlphaFoldDB" id="A0AAN6VLN7"/>
<feature type="region of interest" description="Disordered" evidence="1">
    <location>
        <begin position="1"/>
        <end position="25"/>
    </location>
</feature>
<evidence type="ECO:0000313" key="3">
    <source>
        <dbReference type="Proteomes" id="UP001302745"/>
    </source>
</evidence>
<feature type="compositionally biased region" description="Basic and acidic residues" evidence="1">
    <location>
        <begin position="114"/>
        <end position="127"/>
    </location>
</feature>
<feature type="compositionally biased region" description="Low complexity" evidence="1">
    <location>
        <begin position="175"/>
        <end position="188"/>
    </location>
</feature>